<keyword evidence="2" id="KW-0547">Nucleotide-binding</keyword>
<evidence type="ECO:0000256" key="3">
    <source>
        <dbReference type="ARBA" id="ARBA00022840"/>
    </source>
</evidence>
<dbReference type="SMART" id="SM00382">
    <property type="entry name" value="AAA"/>
    <property type="match status" value="1"/>
</dbReference>
<feature type="domain" description="ABC transporter" evidence="11">
    <location>
        <begin position="2"/>
        <end position="237"/>
    </location>
</feature>
<evidence type="ECO:0000256" key="9">
    <source>
        <dbReference type="ARBA" id="ARBA00073649"/>
    </source>
</evidence>
<dbReference type="InterPro" id="IPR003593">
    <property type="entry name" value="AAA+_ATPase"/>
</dbReference>
<dbReference type="PANTHER" id="PTHR42794:SF1">
    <property type="entry name" value="HEMIN IMPORT ATP-BINDING PROTEIN HMUV"/>
    <property type="match status" value="1"/>
</dbReference>
<dbReference type="NCBIfam" id="NF010068">
    <property type="entry name" value="PRK13548.1"/>
    <property type="match status" value="1"/>
</dbReference>
<dbReference type="GO" id="GO:0005524">
    <property type="term" value="F:ATP binding"/>
    <property type="evidence" value="ECO:0007669"/>
    <property type="project" value="UniProtKB-KW"/>
</dbReference>
<keyword evidence="13" id="KW-1185">Reference proteome</keyword>
<keyword evidence="1" id="KW-0813">Transport</keyword>
<organism evidence="12 13">
    <name type="scientific">Natronomonas salsuginis</name>
    <dbReference type="NCBI Taxonomy" id="2217661"/>
    <lineage>
        <taxon>Archaea</taxon>
        <taxon>Methanobacteriati</taxon>
        <taxon>Methanobacteriota</taxon>
        <taxon>Stenosarchaea group</taxon>
        <taxon>Halobacteria</taxon>
        <taxon>Halobacteriales</taxon>
        <taxon>Natronomonadaceae</taxon>
        <taxon>Natronomonas</taxon>
    </lineage>
</organism>
<evidence type="ECO:0000313" key="13">
    <source>
        <dbReference type="Proteomes" id="UP000308037"/>
    </source>
</evidence>
<evidence type="ECO:0000256" key="10">
    <source>
        <dbReference type="ARBA" id="ARBA00077139"/>
    </source>
</evidence>
<dbReference type="EMBL" id="QKNX01000001">
    <property type="protein sequence ID" value="TKR28197.1"/>
    <property type="molecule type" value="Genomic_DNA"/>
</dbReference>
<evidence type="ECO:0000256" key="5">
    <source>
        <dbReference type="ARBA" id="ARBA00050590"/>
    </source>
</evidence>
<evidence type="ECO:0000256" key="8">
    <source>
        <dbReference type="ARBA" id="ARBA00066387"/>
    </source>
</evidence>
<keyword evidence="4" id="KW-1278">Translocase</keyword>
<dbReference type="RefSeq" id="WP_137275497.1">
    <property type="nucleotide sequence ID" value="NZ_QKNX01000001.1"/>
</dbReference>
<dbReference type="PROSITE" id="PS50893">
    <property type="entry name" value="ABC_TRANSPORTER_2"/>
    <property type="match status" value="1"/>
</dbReference>
<dbReference type="InterPro" id="IPR027417">
    <property type="entry name" value="P-loop_NTPase"/>
</dbReference>
<dbReference type="PANTHER" id="PTHR42794">
    <property type="entry name" value="HEMIN IMPORT ATP-BINDING PROTEIN HMUV"/>
    <property type="match status" value="1"/>
</dbReference>
<evidence type="ECO:0000256" key="6">
    <source>
        <dbReference type="ARBA" id="ARBA00058960"/>
    </source>
</evidence>
<evidence type="ECO:0000259" key="11">
    <source>
        <dbReference type="PROSITE" id="PS50893"/>
    </source>
</evidence>
<dbReference type="GO" id="GO:0015420">
    <property type="term" value="F:ABC-type vitamin B12 transporter activity"/>
    <property type="evidence" value="ECO:0007669"/>
    <property type="project" value="UniProtKB-EC"/>
</dbReference>
<evidence type="ECO:0000256" key="2">
    <source>
        <dbReference type="ARBA" id="ARBA00022741"/>
    </source>
</evidence>
<evidence type="ECO:0000256" key="7">
    <source>
        <dbReference type="ARBA" id="ARBA00064420"/>
    </source>
</evidence>
<dbReference type="EC" id="7.6.2.8" evidence="8"/>
<dbReference type="Proteomes" id="UP000308037">
    <property type="component" value="Unassembled WGS sequence"/>
</dbReference>
<evidence type="ECO:0000313" key="12">
    <source>
        <dbReference type="EMBL" id="TKR28197.1"/>
    </source>
</evidence>
<gene>
    <name evidence="12" type="ORF">DM868_03715</name>
</gene>
<proteinExistence type="predicted"/>
<comment type="function">
    <text evidence="6">Required for corrinoid utilization. Probably part of the ABC transporter complex BtuCDF involved in cobalamin (vitamin B12) import. Probably responsible for energy coupling to the transport system.</text>
</comment>
<dbReference type="Gene3D" id="3.40.50.300">
    <property type="entry name" value="P-loop containing nucleotide triphosphate hydrolases"/>
    <property type="match status" value="1"/>
</dbReference>
<comment type="catalytic activity">
    <reaction evidence="5">
        <text>an R-cob(III)alamin(out) + ATP + H2O = an R-cob(III)alamin(in) + ADP + phosphate + H(+)</text>
        <dbReference type="Rhea" id="RHEA:17873"/>
        <dbReference type="ChEBI" id="CHEBI:15377"/>
        <dbReference type="ChEBI" id="CHEBI:15378"/>
        <dbReference type="ChEBI" id="CHEBI:30616"/>
        <dbReference type="ChEBI" id="CHEBI:43474"/>
        <dbReference type="ChEBI" id="CHEBI:140785"/>
        <dbReference type="ChEBI" id="CHEBI:456216"/>
        <dbReference type="EC" id="7.6.2.8"/>
    </reaction>
</comment>
<dbReference type="GO" id="GO:0016887">
    <property type="term" value="F:ATP hydrolysis activity"/>
    <property type="evidence" value="ECO:0007669"/>
    <property type="project" value="InterPro"/>
</dbReference>
<dbReference type="SUPFAM" id="SSF52540">
    <property type="entry name" value="P-loop containing nucleoside triphosphate hydrolases"/>
    <property type="match status" value="1"/>
</dbReference>
<dbReference type="InterPro" id="IPR017871">
    <property type="entry name" value="ABC_transporter-like_CS"/>
</dbReference>
<comment type="subunit">
    <text evidence="7">The complex is composed of two ATP-binding proteins (BtuD), two transmembrane proteins (BtuC) and a solute-binding protein (BtuF).</text>
</comment>
<dbReference type="OrthoDB" id="24644at2157"/>
<protein>
    <recommendedName>
        <fullName evidence="9">Cobalamin import ATP-binding protein BtuD</fullName>
        <ecNumber evidence="8">7.6.2.8</ecNumber>
    </recommendedName>
    <alternativeName>
        <fullName evidence="10">Vitamin B12-transporting ATPase</fullName>
    </alternativeName>
</protein>
<dbReference type="PROSITE" id="PS00211">
    <property type="entry name" value="ABC_TRANSPORTER_1"/>
    <property type="match status" value="1"/>
</dbReference>
<dbReference type="InterPro" id="IPR003439">
    <property type="entry name" value="ABC_transporter-like_ATP-bd"/>
</dbReference>
<dbReference type="FunFam" id="3.40.50.300:FF:000134">
    <property type="entry name" value="Iron-enterobactin ABC transporter ATP-binding protein"/>
    <property type="match status" value="1"/>
</dbReference>
<dbReference type="CDD" id="cd03214">
    <property type="entry name" value="ABC_Iron-Siderophores_B12_Hemin"/>
    <property type="match status" value="1"/>
</dbReference>
<name>A0A4U5JK88_9EURY</name>
<dbReference type="AlphaFoldDB" id="A0A4U5JK88"/>
<evidence type="ECO:0000256" key="1">
    <source>
        <dbReference type="ARBA" id="ARBA00022448"/>
    </source>
</evidence>
<accession>A0A4U5JK88</accession>
<sequence length="392" mass="41117">MIEFDDVGVDFGGVTVLDDIELFVDGGEFLALVGPNGAGKTTLLRTCNGLLSPDRGDVYVGGRPVAECSAREIGQLVATVPQETTVAFEFPVADIVEMGRTPHRSRFEPADDADRAAVDDALERTDTVRFAERSVEELSGGERQRVMVARALAQDAPILLLDEPTASLDINHQVRMLALARALADDGRTVVAAIHDLELAARFCDRMALLSDGALLAEGSPETVLTSGRLEAAFDVRTAIATNPVTGTPAVTPLSDEPPGDTHVHVLGAGERAARTIGRLVDTGVSVTAGVLPEGDVAAITARGLARDVVTAPAFEPIPDDRLAAVESHVASADATVVAGSLDGPNERFVQMSSPVFALEEVSDPPIGVHAVGERDLLDRVGSMMAEPTPPQ</sequence>
<reference evidence="12 13" key="1">
    <citation type="submission" date="2019-04" db="EMBL/GenBank/DDBJ databases">
        <title>Natronomonas sp. F20-122 a newhaloarchaeon isolated from a saline saltern of Isla Bacuta, Huelva, Spain.</title>
        <authorList>
            <person name="Duran-Viseras A."/>
            <person name="Sanchez-Porro C."/>
            <person name="Ventosa A."/>
        </authorList>
    </citation>
    <scope>NUCLEOTIDE SEQUENCE [LARGE SCALE GENOMIC DNA]</scope>
    <source>
        <strain evidence="12 13">F20-122</strain>
    </source>
</reference>
<keyword evidence="3 12" id="KW-0067">ATP-binding</keyword>
<evidence type="ECO:0000256" key="4">
    <source>
        <dbReference type="ARBA" id="ARBA00022967"/>
    </source>
</evidence>
<dbReference type="Pfam" id="PF00005">
    <property type="entry name" value="ABC_tran"/>
    <property type="match status" value="1"/>
</dbReference>
<comment type="caution">
    <text evidence="12">The sequence shown here is derived from an EMBL/GenBank/DDBJ whole genome shotgun (WGS) entry which is preliminary data.</text>
</comment>